<dbReference type="CDD" id="cd00063">
    <property type="entry name" value="FN3"/>
    <property type="match status" value="1"/>
</dbReference>
<keyword evidence="2" id="KW-0812">Transmembrane</keyword>
<dbReference type="Gene3D" id="3.10.350.10">
    <property type="entry name" value="LysM domain"/>
    <property type="match status" value="1"/>
</dbReference>
<feature type="domain" description="LysM" evidence="3">
    <location>
        <begin position="85"/>
        <end position="131"/>
    </location>
</feature>
<dbReference type="InterPro" id="IPR018392">
    <property type="entry name" value="LysM"/>
</dbReference>
<dbReference type="Pfam" id="PF04773">
    <property type="entry name" value="FecR"/>
    <property type="match status" value="1"/>
</dbReference>
<dbReference type="EMBL" id="SMTF01000003">
    <property type="protein sequence ID" value="TDK26129.1"/>
    <property type="molecule type" value="Genomic_DNA"/>
</dbReference>
<dbReference type="InterPro" id="IPR006860">
    <property type="entry name" value="FecR"/>
</dbReference>
<evidence type="ECO:0000259" key="3">
    <source>
        <dbReference type="Pfam" id="PF01476"/>
    </source>
</evidence>
<dbReference type="AlphaFoldDB" id="A0A4R5TY29"/>
<feature type="domain" description="FecR protein" evidence="4">
    <location>
        <begin position="177"/>
        <end position="276"/>
    </location>
</feature>
<feature type="transmembrane region" description="Helical" evidence="2">
    <location>
        <begin position="57"/>
        <end position="78"/>
    </location>
</feature>
<evidence type="ECO:0000256" key="1">
    <source>
        <dbReference type="SAM" id="MobiDB-lite"/>
    </source>
</evidence>
<dbReference type="InterPro" id="IPR036779">
    <property type="entry name" value="LysM_dom_sf"/>
</dbReference>
<organism evidence="5 6">
    <name type="scientific">Luteimonas aestuarii</name>
    <dbReference type="NCBI Taxonomy" id="453837"/>
    <lineage>
        <taxon>Bacteria</taxon>
        <taxon>Pseudomonadati</taxon>
        <taxon>Pseudomonadota</taxon>
        <taxon>Gammaproteobacteria</taxon>
        <taxon>Lysobacterales</taxon>
        <taxon>Lysobacteraceae</taxon>
        <taxon>Luteimonas</taxon>
    </lineage>
</organism>
<dbReference type="OrthoDB" id="9813091at2"/>
<protein>
    <submittedName>
        <fullName evidence="5">LysM peptidoglycan-binding domain-containing protein</fullName>
    </submittedName>
</protein>
<evidence type="ECO:0000256" key="2">
    <source>
        <dbReference type="SAM" id="Phobius"/>
    </source>
</evidence>
<evidence type="ECO:0000313" key="5">
    <source>
        <dbReference type="EMBL" id="TDK26129.1"/>
    </source>
</evidence>
<sequence>MPRGRRCPRAIRLEWRASFRGKDSMTADQTTRPPRHAQRSATALSLPSPRAGTWRCAALRVLLLLPLALACWLVPASVDAQEWRYRIRPGDTVWDLASAHMRQDIPWERLQSHNAIEDPLRLVPGRVMSFPVAWLRQQPAQARVIALSGDVQASRDGSFGDAFPAVEGLQLGSGAALRTTPAASLTLAFADGSQLQLKGDSELHLDRLSAYGATGMVDTRLRLPRGRASSKVTRSRGPASRFSIDAPGMMSSVRGTEFRVGSDGIRSRSEVVEGRVMVSGGGRSVAVDAGRGTALDADGRPRTPIPLLAAPDLSAWPREIMRMPADLQWTGVPGAVAYRLQASAHDDFRTLLQDSVVADARARFDVRSEGLLHVRLRAIDAHGLEGFDASATVHVAAQPAPPFAIAPTDRGDAAGPRPRLRWTAADAAGMRYRVQLDADGTFNAPLVEASDLRRNEYRVPADLPPGGYAWRVGAIDGDGRHGPWSDAMRFTLRPPGEGPGVDAETADGTLQVRWRAGDAGQRYRFQLSRDASFAHVVRDEMLDDNSIALPGLRAGTWYMRVRAVDSDGYEHPYGPAQVAKVGCLPCRILAGAGGAALILLVL</sequence>
<feature type="region of interest" description="Disordered" evidence="1">
    <location>
        <begin position="226"/>
        <end position="246"/>
    </location>
</feature>
<gene>
    <name evidence="5" type="ORF">E2F46_05900</name>
</gene>
<dbReference type="Pfam" id="PF01476">
    <property type="entry name" value="LysM"/>
    <property type="match status" value="1"/>
</dbReference>
<name>A0A4R5TY29_9GAMM</name>
<proteinExistence type="predicted"/>
<keyword evidence="6" id="KW-1185">Reference proteome</keyword>
<dbReference type="Proteomes" id="UP000294796">
    <property type="component" value="Unassembled WGS sequence"/>
</dbReference>
<comment type="caution">
    <text evidence="5">The sequence shown here is derived from an EMBL/GenBank/DDBJ whole genome shotgun (WGS) entry which is preliminary data.</text>
</comment>
<reference evidence="5 6" key="1">
    <citation type="submission" date="2019-03" db="EMBL/GenBank/DDBJ databases">
        <title>Luteimonas zhaokaii sp.nov., isolated from the rectal contents of Plateau pika in Yushu, Qinghai Province, China.</title>
        <authorList>
            <person name="Zhang G."/>
        </authorList>
    </citation>
    <scope>NUCLEOTIDE SEQUENCE [LARGE SCALE GENOMIC DNA]</scope>
    <source>
        <strain evidence="5 6">B9</strain>
    </source>
</reference>
<feature type="region of interest" description="Disordered" evidence="1">
    <location>
        <begin position="22"/>
        <end position="44"/>
    </location>
</feature>
<dbReference type="PANTHER" id="PTHR38731:SF1">
    <property type="entry name" value="FECR PROTEIN DOMAIN-CONTAINING PROTEIN"/>
    <property type="match status" value="1"/>
</dbReference>
<dbReference type="InterPro" id="IPR016930">
    <property type="entry name" value="UCP029644"/>
</dbReference>
<dbReference type="PIRSF" id="PIRSF029644">
    <property type="entry name" value="UCP029644"/>
    <property type="match status" value="1"/>
</dbReference>
<dbReference type="PANTHER" id="PTHR38731">
    <property type="entry name" value="LIPL45-RELATED LIPOPROTEIN-RELATED"/>
    <property type="match status" value="1"/>
</dbReference>
<accession>A0A4R5TY29</accession>
<dbReference type="InterPro" id="IPR003961">
    <property type="entry name" value="FN3_dom"/>
</dbReference>
<keyword evidence="2" id="KW-1133">Transmembrane helix</keyword>
<dbReference type="Gene3D" id="2.60.120.1440">
    <property type="match status" value="1"/>
</dbReference>
<evidence type="ECO:0000259" key="4">
    <source>
        <dbReference type="Pfam" id="PF04773"/>
    </source>
</evidence>
<keyword evidence="2" id="KW-0472">Membrane</keyword>
<dbReference type="Gene3D" id="2.60.40.10">
    <property type="entry name" value="Immunoglobulins"/>
    <property type="match status" value="2"/>
</dbReference>
<evidence type="ECO:0000313" key="6">
    <source>
        <dbReference type="Proteomes" id="UP000294796"/>
    </source>
</evidence>
<dbReference type="InterPro" id="IPR013783">
    <property type="entry name" value="Ig-like_fold"/>
</dbReference>